<feature type="coiled-coil region" evidence="1">
    <location>
        <begin position="270"/>
        <end position="330"/>
    </location>
</feature>
<dbReference type="OrthoDB" id="7068720at2"/>
<accession>K4KIF7</accession>
<protein>
    <submittedName>
        <fullName evidence="2">Family 2 glycosyl transferase</fullName>
    </submittedName>
</protein>
<sequence>MKLIISVASVPAWKDWVCAININTIDSIDVVEFPPKTDMLVEDPIDVFSLDSRLDELNVFDEVFVFYQTAEYFIVNTLKSGSDIEKASRLWSKEIKQLLDIQRLQRHRIKLVDIHSPYEDLEKTRSILVNQGLKISGAEFLKKGNSYELLLASQYVSQCQYISDMSSMVYACSIPVRDDMGYSFNISALFDNLRLKSQKVILLEEQISCLQKEAERHFFQSKRQAETWRRNHEAFKLVDERWVKRLENKENEICKLDAKLKESYSYKRQLTKVESEKAILLEQLQLVQEELESYFIRFNSLEQQRDRLHLLKEANDSKNLRHEIKQLKSKLAATAFQLSMQSKEMDSVKSSFVWKGFAPIRMVKKALRGDGYENILSDCALLLTSEYFDVQWYLEAYKDVAEAGINPAEHYIKYGASEGRYPSLKFDGNWYLSHYPDVANSGMNPLIHFIKFGQAEGRQPSLLRLPRS</sequence>
<proteinExistence type="predicted"/>
<dbReference type="AlphaFoldDB" id="K4KIF7"/>
<dbReference type="Proteomes" id="UP000000466">
    <property type="component" value="Chromosome"/>
</dbReference>
<dbReference type="eggNOG" id="COG3754">
    <property type="taxonomic scope" value="Bacteria"/>
</dbReference>
<organism evidence="2 3">
    <name type="scientific">Simiduia agarivorans (strain DSM 21679 / JCM 13881 / BCRC 17597 / SA1)</name>
    <dbReference type="NCBI Taxonomy" id="1117647"/>
    <lineage>
        <taxon>Bacteria</taxon>
        <taxon>Pseudomonadati</taxon>
        <taxon>Pseudomonadota</taxon>
        <taxon>Gammaproteobacteria</taxon>
        <taxon>Cellvibrionales</taxon>
        <taxon>Cellvibrionaceae</taxon>
        <taxon>Simiduia</taxon>
    </lineage>
</organism>
<evidence type="ECO:0000313" key="2">
    <source>
        <dbReference type="EMBL" id="AFU97743.1"/>
    </source>
</evidence>
<evidence type="ECO:0000313" key="3">
    <source>
        <dbReference type="Proteomes" id="UP000000466"/>
    </source>
</evidence>
<reference evidence="2 3" key="1">
    <citation type="journal article" date="2013" name="Genome Announc.">
        <title>Complete genome sequence of Simiduia agarivorans SA1(T), a marine bacterium able to degrade a variety of polysaccharides.</title>
        <authorList>
            <person name="Lin S.Y."/>
            <person name="Shieh W.Y."/>
            <person name="Chen J.S."/>
            <person name="Tang S.L."/>
        </authorList>
    </citation>
    <scope>NUCLEOTIDE SEQUENCE [LARGE SCALE GENOMIC DNA]</scope>
    <source>
        <strain evidence="3">DSM 21679 / JCM 13881 / BCRC 17597 / SA1</strain>
    </source>
</reference>
<dbReference type="STRING" id="1117647.M5M_02630"/>
<keyword evidence="2" id="KW-0808">Transferase</keyword>
<dbReference type="GO" id="GO:0016740">
    <property type="term" value="F:transferase activity"/>
    <property type="evidence" value="ECO:0007669"/>
    <property type="project" value="UniProtKB-KW"/>
</dbReference>
<dbReference type="EMBL" id="CP003746">
    <property type="protein sequence ID" value="AFU97743.1"/>
    <property type="molecule type" value="Genomic_DNA"/>
</dbReference>
<dbReference type="KEGG" id="saga:M5M_02630"/>
<keyword evidence="3" id="KW-1185">Reference proteome</keyword>
<dbReference type="RefSeq" id="WP_015045916.1">
    <property type="nucleotide sequence ID" value="NC_018868.3"/>
</dbReference>
<dbReference type="HOGENOM" id="CLU_583809_0_0_6"/>
<gene>
    <name evidence="2" type="ordered locus">M5M_02630</name>
</gene>
<keyword evidence="1" id="KW-0175">Coiled coil</keyword>
<evidence type="ECO:0000256" key="1">
    <source>
        <dbReference type="SAM" id="Coils"/>
    </source>
</evidence>
<name>K4KIF7_SIMAS</name>